<sequence length="241" mass="26096">MGLRLQPGLRTALAALAVLSVALRGAAADQGPPKVTFKLPEVRPTTALIGKFGYPAEGHYVETDDGYVLRLDRVARPGADVVLLGNPLTCNSACYCMLERESLAFKMFDAGFDVWLGNFRGNGLSKNHTRFSVNDGRFWDFSWHEHGTLDVPAMVDYIVSATGRETLLYAGHSMGSTALLVTAALRPRTATRIRAAFLMGPAAYMGNHDTPSLYAAHALLQETEVGRARRPRAPAVPAPVK</sequence>
<evidence type="ECO:0000259" key="4">
    <source>
        <dbReference type="Pfam" id="PF00561"/>
    </source>
</evidence>
<dbReference type="GO" id="GO:0016042">
    <property type="term" value="P:lipid catabolic process"/>
    <property type="evidence" value="ECO:0007669"/>
    <property type="project" value="UniProtKB-KW"/>
</dbReference>
<feature type="chain" id="PRO_5043574748" evidence="3">
    <location>
        <begin position="29"/>
        <end position="241"/>
    </location>
</feature>
<name>A0AAV7XYX0_9NEOP</name>
<accession>A0AAV7XYX0</accession>
<feature type="domain" description="Partial AB-hydrolase lipase" evidence="5">
    <location>
        <begin position="46"/>
        <end position="97"/>
    </location>
</feature>
<dbReference type="InterPro" id="IPR006693">
    <property type="entry name" value="AB_hydrolase_lipase"/>
</dbReference>
<organism evidence="6 7">
    <name type="scientific">Megalurothrips usitatus</name>
    <name type="common">bean blossom thrips</name>
    <dbReference type="NCBI Taxonomy" id="439358"/>
    <lineage>
        <taxon>Eukaryota</taxon>
        <taxon>Metazoa</taxon>
        <taxon>Ecdysozoa</taxon>
        <taxon>Arthropoda</taxon>
        <taxon>Hexapoda</taxon>
        <taxon>Insecta</taxon>
        <taxon>Pterygota</taxon>
        <taxon>Neoptera</taxon>
        <taxon>Paraneoptera</taxon>
        <taxon>Thysanoptera</taxon>
        <taxon>Terebrantia</taxon>
        <taxon>Thripoidea</taxon>
        <taxon>Thripidae</taxon>
        <taxon>Megalurothrips</taxon>
    </lineage>
</organism>
<dbReference type="Pfam" id="PF04083">
    <property type="entry name" value="Abhydro_lipase"/>
    <property type="match status" value="1"/>
</dbReference>
<dbReference type="InterPro" id="IPR029058">
    <property type="entry name" value="AB_hydrolase_fold"/>
</dbReference>
<dbReference type="PANTHER" id="PTHR11005">
    <property type="entry name" value="LYSOSOMAL ACID LIPASE-RELATED"/>
    <property type="match status" value="1"/>
</dbReference>
<keyword evidence="1" id="KW-0442">Lipid degradation</keyword>
<evidence type="ECO:0000313" key="6">
    <source>
        <dbReference type="EMBL" id="KAJ1530535.1"/>
    </source>
</evidence>
<comment type="caution">
    <text evidence="6">The sequence shown here is derived from an EMBL/GenBank/DDBJ whole genome shotgun (WGS) entry which is preliminary data.</text>
</comment>
<dbReference type="Pfam" id="PF00561">
    <property type="entry name" value="Abhydrolase_1"/>
    <property type="match status" value="1"/>
</dbReference>
<keyword evidence="2" id="KW-0443">Lipid metabolism</keyword>
<proteinExistence type="predicted"/>
<dbReference type="EMBL" id="JAPTSV010000002">
    <property type="protein sequence ID" value="KAJ1530535.1"/>
    <property type="molecule type" value="Genomic_DNA"/>
</dbReference>
<gene>
    <name evidence="6" type="ORF">ONE63_005424</name>
</gene>
<dbReference type="InterPro" id="IPR000073">
    <property type="entry name" value="AB_hydrolase_1"/>
</dbReference>
<keyword evidence="7" id="KW-1185">Reference proteome</keyword>
<evidence type="ECO:0000313" key="7">
    <source>
        <dbReference type="Proteomes" id="UP001075354"/>
    </source>
</evidence>
<reference evidence="6" key="1">
    <citation type="submission" date="2022-12" db="EMBL/GenBank/DDBJ databases">
        <title>Chromosome-level genome assembly of the bean flower thrips Megalurothrips usitatus.</title>
        <authorList>
            <person name="Ma L."/>
            <person name="Liu Q."/>
            <person name="Li H."/>
            <person name="Cai W."/>
        </authorList>
    </citation>
    <scope>NUCLEOTIDE SEQUENCE</scope>
    <source>
        <strain evidence="6">Cailab_2022a</strain>
    </source>
</reference>
<evidence type="ECO:0000256" key="2">
    <source>
        <dbReference type="ARBA" id="ARBA00023098"/>
    </source>
</evidence>
<dbReference type="SUPFAM" id="SSF53474">
    <property type="entry name" value="alpha/beta-Hydrolases"/>
    <property type="match status" value="1"/>
</dbReference>
<dbReference type="Gene3D" id="3.40.50.1820">
    <property type="entry name" value="alpha/beta hydrolase"/>
    <property type="match status" value="1"/>
</dbReference>
<feature type="signal peptide" evidence="3">
    <location>
        <begin position="1"/>
        <end position="28"/>
    </location>
</feature>
<keyword evidence="3" id="KW-0732">Signal</keyword>
<evidence type="ECO:0000259" key="5">
    <source>
        <dbReference type="Pfam" id="PF04083"/>
    </source>
</evidence>
<evidence type="ECO:0000256" key="3">
    <source>
        <dbReference type="SAM" id="SignalP"/>
    </source>
</evidence>
<dbReference type="AlphaFoldDB" id="A0AAV7XYX0"/>
<feature type="domain" description="AB hydrolase-1" evidence="4">
    <location>
        <begin position="106"/>
        <end position="209"/>
    </location>
</feature>
<evidence type="ECO:0000256" key="1">
    <source>
        <dbReference type="ARBA" id="ARBA00022963"/>
    </source>
</evidence>
<protein>
    <submittedName>
        <fullName evidence="6">Uncharacterized protein</fullName>
    </submittedName>
</protein>
<dbReference type="Proteomes" id="UP001075354">
    <property type="component" value="Chromosome 2"/>
</dbReference>